<reference evidence="2 3" key="1">
    <citation type="submission" date="2019-12" db="EMBL/GenBank/DDBJ databases">
        <title>Novel species isolated from a subtropical stream in China.</title>
        <authorList>
            <person name="Lu H."/>
        </authorList>
    </citation>
    <scope>NUCLEOTIDE SEQUENCE [LARGE SCALE GENOMIC DNA]</scope>
    <source>
        <strain evidence="2 3">FT55W</strain>
    </source>
</reference>
<name>A0A7X4KAX5_9BURK</name>
<organism evidence="2 3">
    <name type="scientific">Duganella rivi</name>
    <dbReference type="NCBI Taxonomy" id="2666083"/>
    <lineage>
        <taxon>Bacteria</taxon>
        <taxon>Pseudomonadati</taxon>
        <taxon>Pseudomonadota</taxon>
        <taxon>Betaproteobacteria</taxon>
        <taxon>Burkholderiales</taxon>
        <taxon>Oxalobacteraceae</taxon>
        <taxon>Telluria group</taxon>
        <taxon>Duganella</taxon>
    </lineage>
</organism>
<gene>
    <name evidence="2" type="ORF">GTP45_11855</name>
</gene>
<dbReference type="PANTHER" id="PTHR43194">
    <property type="entry name" value="HYDROLASE ALPHA/BETA FOLD FAMILY"/>
    <property type="match status" value="1"/>
</dbReference>
<dbReference type="InterPro" id="IPR000073">
    <property type="entry name" value="AB_hydrolase_1"/>
</dbReference>
<feature type="domain" description="AB hydrolase-1" evidence="1">
    <location>
        <begin position="3"/>
        <end position="113"/>
    </location>
</feature>
<dbReference type="AlphaFoldDB" id="A0A7X4KAX5"/>
<dbReference type="Proteomes" id="UP000450012">
    <property type="component" value="Unassembled WGS sequence"/>
</dbReference>
<dbReference type="Pfam" id="PF00561">
    <property type="entry name" value="Abhydrolase_1"/>
    <property type="match status" value="1"/>
</dbReference>
<dbReference type="PRINTS" id="PR00111">
    <property type="entry name" value="ABHYDROLASE"/>
</dbReference>
<dbReference type="SUPFAM" id="SSF53474">
    <property type="entry name" value="alpha/beta-Hydrolases"/>
    <property type="match status" value="1"/>
</dbReference>
<keyword evidence="2" id="KW-0378">Hydrolase</keyword>
<evidence type="ECO:0000313" key="2">
    <source>
        <dbReference type="EMBL" id="MYM67521.1"/>
    </source>
</evidence>
<proteinExistence type="predicted"/>
<sequence>MQLVFIHGAMNDHTVWTAQSRYFAERGHQVLAIDLPAHCDDGAAPLSSVAAMADWLLARLDAADIKQAALIGHSMGSLIALEAAARAPQRITHLAILGSSYPMKVADALLDTARNDEAKAIDMVTKWSHSRGYANTEPLRQLMLRLAGKQLLHTDLAACNAYDNGAAAATQVRCPALFIYGANDVMTPPAPPFITNAQSITLASGHALMTEQADAVNEALANFIGSR</sequence>
<dbReference type="RefSeq" id="WP_161014048.1">
    <property type="nucleotide sequence ID" value="NZ_WWCK01000003.1"/>
</dbReference>
<dbReference type="PANTHER" id="PTHR43194:SF2">
    <property type="entry name" value="PEROXISOMAL MEMBRANE PROTEIN LPX1"/>
    <property type="match status" value="1"/>
</dbReference>
<evidence type="ECO:0000259" key="1">
    <source>
        <dbReference type="Pfam" id="PF00561"/>
    </source>
</evidence>
<accession>A0A7X4KAX5</accession>
<comment type="caution">
    <text evidence="2">The sequence shown here is derived from an EMBL/GenBank/DDBJ whole genome shotgun (WGS) entry which is preliminary data.</text>
</comment>
<dbReference type="GO" id="GO:0016787">
    <property type="term" value="F:hydrolase activity"/>
    <property type="evidence" value="ECO:0007669"/>
    <property type="project" value="UniProtKB-KW"/>
</dbReference>
<keyword evidence="3" id="KW-1185">Reference proteome</keyword>
<evidence type="ECO:0000313" key="3">
    <source>
        <dbReference type="Proteomes" id="UP000450012"/>
    </source>
</evidence>
<protein>
    <submittedName>
        <fullName evidence="2">Alpha/beta fold hydrolase</fullName>
    </submittedName>
</protein>
<dbReference type="InterPro" id="IPR029058">
    <property type="entry name" value="AB_hydrolase_fold"/>
</dbReference>
<dbReference type="EMBL" id="WWCK01000003">
    <property type="protein sequence ID" value="MYM67521.1"/>
    <property type="molecule type" value="Genomic_DNA"/>
</dbReference>
<dbReference type="Gene3D" id="3.40.50.1820">
    <property type="entry name" value="alpha/beta hydrolase"/>
    <property type="match status" value="1"/>
</dbReference>
<dbReference type="InterPro" id="IPR050228">
    <property type="entry name" value="Carboxylesterase_BioH"/>
</dbReference>